<dbReference type="PANTHER" id="PTHR10000:SF8">
    <property type="entry name" value="HAD SUPERFAMILY HYDROLASE-LIKE, TYPE 3"/>
    <property type="match status" value="1"/>
</dbReference>
<dbReference type="RefSeq" id="WP_349165271.1">
    <property type="nucleotide sequence ID" value="NZ_JBBMFE010000017.1"/>
</dbReference>
<dbReference type="InterPro" id="IPR000150">
    <property type="entry name" value="Cof"/>
</dbReference>
<dbReference type="CDD" id="cd07516">
    <property type="entry name" value="HAD_Pase"/>
    <property type="match status" value="1"/>
</dbReference>
<evidence type="ECO:0000313" key="1">
    <source>
        <dbReference type="EMBL" id="MEQ2473689.1"/>
    </source>
</evidence>
<dbReference type="Proteomes" id="UP001438008">
    <property type="component" value="Unassembled WGS sequence"/>
</dbReference>
<dbReference type="InterPro" id="IPR036412">
    <property type="entry name" value="HAD-like_sf"/>
</dbReference>
<dbReference type="PANTHER" id="PTHR10000">
    <property type="entry name" value="PHOSPHOSERINE PHOSPHATASE"/>
    <property type="match status" value="1"/>
</dbReference>
<protein>
    <submittedName>
        <fullName evidence="1">Cof-type HAD-IIB family hydrolase</fullName>
        <ecNumber evidence="1">3.1.3.-</ecNumber>
    </submittedName>
</protein>
<comment type="caution">
    <text evidence="1">The sequence shown here is derived from an EMBL/GenBank/DDBJ whole genome shotgun (WGS) entry which is preliminary data.</text>
</comment>
<gene>
    <name evidence="1" type="ORF">WMO29_14510</name>
</gene>
<dbReference type="SFLD" id="SFLDG01140">
    <property type="entry name" value="C2.B:_Phosphomannomutase_and_P"/>
    <property type="match status" value="1"/>
</dbReference>
<accession>A0ABV1FKT6</accession>
<keyword evidence="2" id="KW-1185">Reference proteome</keyword>
<evidence type="ECO:0000313" key="2">
    <source>
        <dbReference type="Proteomes" id="UP001438008"/>
    </source>
</evidence>
<dbReference type="InterPro" id="IPR006379">
    <property type="entry name" value="HAD-SF_hydro_IIB"/>
</dbReference>
<dbReference type="NCBIfam" id="TIGR01484">
    <property type="entry name" value="HAD-SF-IIB"/>
    <property type="match status" value="1"/>
</dbReference>
<dbReference type="SFLD" id="SFLDS00003">
    <property type="entry name" value="Haloacid_Dehalogenase"/>
    <property type="match status" value="1"/>
</dbReference>
<dbReference type="SUPFAM" id="SSF56784">
    <property type="entry name" value="HAD-like"/>
    <property type="match status" value="1"/>
</dbReference>
<dbReference type="NCBIfam" id="TIGR00099">
    <property type="entry name" value="Cof-subfamily"/>
    <property type="match status" value="1"/>
</dbReference>
<dbReference type="EC" id="3.1.3.-" evidence="1"/>
<dbReference type="Gene3D" id="3.30.1240.10">
    <property type="match status" value="1"/>
</dbReference>
<keyword evidence="1" id="KW-0378">Hydrolase</keyword>
<organism evidence="1 2">
    <name type="scientific">Laedolimicola intestinihominis</name>
    <dbReference type="NCBI Taxonomy" id="3133166"/>
    <lineage>
        <taxon>Bacteria</taxon>
        <taxon>Bacillati</taxon>
        <taxon>Bacillota</taxon>
        <taxon>Clostridia</taxon>
        <taxon>Lachnospirales</taxon>
        <taxon>Lachnospiraceae</taxon>
        <taxon>Laedolimicola</taxon>
    </lineage>
</organism>
<dbReference type="Gene3D" id="3.40.50.1000">
    <property type="entry name" value="HAD superfamily/HAD-like"/>
    <property type="match status" value="1"/>
</dbReference>
<dbReference type="InterPro" id="IPR023214">
    <property type="entry name" value="HAD_sf"/>
</dbReference>
<dbReference type="PROSITE" id="PS01229">
    <property type="entry name" value="COF_2"/>
    <property type="match status" value="1"/>
</dbReference>
<name>A0ABV1FKT6_9FIRM</name>
<reference evidence="1 2" key="1">
    <citation type="submission" date="2024-03" db="EMBL/GenBank/DDBJ databases">
        <title>Human intestinal bacterial collection.</title>
        <authorList>
            <person name="Pauvert C."/>
            <person name="Hitch T.C.A."/>
            <person name="Clavel T."/>
        </authorList>
    </citation>
    <scope>NUCLEOTIDE SEQUENCE [LARGE SCALE GENOMIC DNA]</scope>
    <source>
        <strain evidence="1 2">CLA-AA-H132</strain>
    </source>
</reference>
<sequence length="287" mass="32256">MMRQEQLAETARRIRLVAVDLDGTGLTDEKEFTPYTRRTLQALIDRGYQVVPTTGRSYYGLVENLLKLDGVKYAITADGAFVTEHETGTRIWEKTIPCETAASLADELLEDGNCVYYHRNDARCTHVMACTDRELYENHIWRPGFPDPKGLVTEHFGDCIRELNEDVVKIGLFFDLEAYSFERYEGLMQEKYPEISYFRADRNSLEITSCETSKGKALAFLAGRLGLDPSEICAFGDNGNDVEMLRYAGLGVAMGNAIPAAQEAADHIIGTNNEESVAKFIEAYFLK</sequence>
<dbReference type="Pfam" id="PF08282">
    <property type="entry name" value="Hydrolase_3"/>
    <property type="match status" value="1"/>
</dbReference>
<proteinExistence type="predicted"/>
<dbReference type="GO" id="GO:0016787">
    <property type="term" value="F:hydrolase activity"/>
    <property type="evidence" value="ECO:0007669"/>
    <property type="project" value="UniProtKB-KW"/>
</dbReference>
<dbReference type="EMBL" id="JBBMFE010000017">
    <property type="protein sequence ID" value="MEQ2473689.1"/>
    <property type="molecule type" value="Genomic_DNA"/>
</dbReference>